<accession>A0AAN4TIL9</accession>
<gene>
    <name evidence="1" type="ORF">KPSA3_00332</name>
</gene>
<name>A0AAN4TIL9_PSESF</name>
<sequence length="185" mass="19374">MCRRALHDLADVVLQAEDHLPAEGKLVSEGEIIRSRVCCEFGAACISQAGGAGGTGHCGAESFDAQPVTAISNSKLQSVDLSAGTIQFLGVVGIELVPRCQLIAGQTRRLSLGVQICSGVGQISAGSDELVALVLESAPGQQTDHQQKQGKAQRADGHCRHSLISASRRLCRPRTKVLRPSAPVT</sequence>
<dbReference type="AlphaFoldDB" id="A0AAN4TIL9"/>
<keyword evidence="1" id="KW-0489">Methyltransferase</keyword>
<dbReference type="EMBL" id="BGKA01000014">
    <property type="protein sequence ID" value="GBH14444.1"/>
    <property type="molecule type" value="Genomic_DNA"/>
</dbReference>
<dbReference type="GO" id="GO:0008168">
    <property type="term" value="F:methyltransferase activity"/>
    <property type="evidence" value="ECO:0007669"/>
    <property type="project" value="UniProtKB-KW"/>
</dbReference>
<dbReference type="GO" id="GO:0032259">
    <property type="term" value="P:methylation"/>
    <property type="evidence" value="ECO:0007669"/>
    <property type="project" value="UniProtKB-KW"/>
</dbReference>
<evidence type="ECO:0000313" key="1">
    <source>
        <dbReference type="EMBL" id="GBH14444.1"/>
    </source>
</evidence>
<reference evidence="1 2" key="1">
    <citation type="submission" date="2018-04" db="EMBL/GenBank/DDBJ databases">
        <title>Draft genome sequence of Pseudomonas syringae pv. actinidiae biovar 3 strains isolated from kiwifruit in Kagawa prefecture.</title>
        <authorList>
            <person name="Tabuchi M."/>
            <person name="Saito M."/>
            <person name="Fujiwara S."/>
            <person name="Sasa N."/>
            <person name="Akimitsu K."/>
            <person name="Gomi K."/>
            <person name="Konishi-Sugita S."/>
            <person name="Hamano K."/>
            <person name="Kataoka I."/>
        </authorList>
    </citation>
    <scope>NUCLEOTIDE SEQUENCE [LARGE SCALE GENOMIC DNA]</scope>
    <source>
        <strain evidence="1 2">MAFF212211</strain>
    </source>
</reference>
<protein>
    <submittedName>
        <fullName evidence="1">Precorrin-6B methylase 1</fullName>
    </submittedName>
</protein>
<dbReference type="Proteomes" id="UP000248291">
    <property type="component" value="Unassembled WGS sequence"/>
</dbReference>
<comment type="caution">
    <text evidence="1">The sequence shown here is derived from an EMBL/GenBank/DDBJ whole genome shotgun (WGS) entry which is preliminary data.</text>
</comment>
<evidence type="ECO:0000313" key="2">
    <source>
        <dbReference type="Proteomes" id="UP000248291"/>
    </source>
</evidence>
<organism evidence="1 2">
    <name type="scientific">Pseudomonas syringae pv. actinidiae</name>
    <dbReference type="NCBI Taxonomy" id="103796"/>
    <lineage>
        <taxon>Bacteria</taxon>
        <taxon>Pseudomonadati</taxon>
        <taxon>Pseudomonadota</taxon>
        <taxon>Gammaproteobacteria</taxon>
        <taxon>Pseudomonadales</taxon>
        <taxon>Pseudomonadaceae</taxon>
        <taxon>Pseudomonas</taxon>
        <taxon>Pseudomonas syringae</taxon>
    </lineage>
</organism>
<proteinExistence type="predicted"/>
<keyword evidence="1" id="KW-0808">Transferase</keyword>